<dbReference type="Proteomes" id="UP001501057">
    <property type="component" value="Unassembled WGS sequence"/>
</dbReference>
<keyword evidence="2" id="KW-1185">Reference proteome</keyword>
<proteinExistence type="predicted"/>
<gene>
    <name evidence="1" type="ORF">GCM10009710_36700</name>
</gene>
<evidence type="ECO:0008006" key="3">
    <source>
        <dbReference type="Google" id="ProtNLM"/>
    </source>
</evidence>
<protein>
    <recommendedName>
        <fullName evidence="3">Helix-turn-helix domain-containing protein</fullName>
    </recommendedName>
</protein>
<name>A0ABN2KDX9_9ACTN</name>
<dbReference type="SUPFAM" id="SSF46955">
    <property type="entry name" value="Putative DNA-binding domain"/>
    <property type="match status" value="1"/>
</dbReference>
<accession>A0ABN2KDX9</accession>
<sequence>MRGLPTLLTPGQAAAWLGIDEDRLTSWREHDQGPTYVRITGRTIRYKAAELGRFRDLTRRIG</sequence>
<dbReference type="EMBL" id="BAAAME010000011">
    <property type="protein sequence ID" value="GAA1753809.1"/>
    <property type="molecule type" value="Genomic_DNA"/>
</dbReference>
<reference evidence="1 2" key="1">
    <citation type="journal article" date="2019" name="Int. J. Syst. Evol. Microbiol.">
        <title>The Global Catalogue of Microorganisms (GCM) 10K type strain sequencing project: providing services to taxonomists for standard genome sequencing and annotation.</title>
        <authorList>
            <consortium name="The Broad Institute Genomics Platform"/>
            <consortium name="The Broad Institute Genome Sequencing Center for Infectious Disease"/>
            <person name="Wu L."/>
            <person name="Ma J."/>
        </authorList>
    </citation>
    <scope>NUCLEOTIDE SEQUENCE [LARGE SCALE GENOMIC DNA]</scope>
    <source>
        <strain evidence="1 2">JCM 13518</strain>
    </source>
</reference>
<organism evidence="1 2">
    <name type="scientific">Aeromicrobium alkaliterrae</name>
    <dbReference type="NCBI Taxonomy" id="302168"/>
    <lineage>
        <taxon>Bacteria</taxon>
        <taxon>Bacillati</taxon>
        <taxon>Actinomycetota</taxon>
        <taxon>Actinomycetes</taxon>
        <taxon>Propionibacteriales</taxon>
        <taxon>Nocardioidaceae</taxon>
        <taxon>Aeromicrobium</taxon>
    </lineage>
</organism>
<evidence type="ECO:0000313" key="2">
    <source>
        <dbReference type="Proteomes" id="UP001501057"/>
    </source>
</evidence>
<dbReference type="InterPro" id="IPR009061">
    <property type="entry name" value="DNA-bd_dom_put_sf"/>
</dbReference>
<comment type="caution">
    <text evidence="1">The sequence shown here is derived from an EMBL/GenBank/DDBJ whole genome shotgun (WGS) entry which is preliminary data.</text>
</comment>
<dbReference type="RefSeq" id="WP_344204311.1">
    <property type="nucleotide sequence ID" value="NZ_BAAAME010000011.1"/>
</dbReference>
<evidence type="ECO:0000313" key="1">
    <source>
        <dbReference type="EMBL" id="GAA1753809.1"/>
    </source>
</evidence>